<dbReference type="CDD" id="cd13775">
    <property type="entry name" value="SPFH_eoslipins_u3"/>
    <property type="match status" value="1"/>
</dbReference>
<name>A0A369MBB5_EGGLN</name>
<feature type="transmembrane region" description="Helical" evidence="2">
    <location>
        <begin position="39"/>
        <end position="59"/>
    </location>
</feature>
<dbReference type="PANTHER" id="PTHR10264:SF19">
    <property type="entry name" value="AT06885P-RELATED"/>
    <property type="match status" value="1"/>
</dbReference>
<comment type="caution">
    <text evidence="4">The sequence shown here is derived from an EMBL/GenBank/DDBJ whole genome shotgun (WGS) entry which is preliminary data.</text>
</comment>
<gene>
    <name evidence="4" type="ORF">C1875_12050</name>
</gene>
<dbReference type="SMART" id="SM00244">
    <property type="entry name" value="PHB"/>
    <property type="match status" value="1"/>
</dbReference>
<dbReference type="EMBL" id="PPTU01000022">
    <property type="protein sequence ID" value="RDB68213.1"/>
    <property type="molecule type" value="Genomic_DNA"/>
</dbReference>
<organism evidence="4 5">
    <name type="scientific">Eggerthella lenta</name>
    <name type="common">Eubacterium lentum</name>
    <dbReference type="NCBI Taxonomy" id="84112"/>
    <lineage>
        <taxon>Bacteria</taxon>
        <taxon>Bacillati</taxon>
        <taxon>Actinomycetota</taxon>
        <taxon>Coriobacteriia</taxon>
        <taxon>Eggerthellales</taxon>
        <taxon>Eggerthellaceae</taxon>
        <taxon>Eggerthella</taxon>
    </lineage>
</organism>
<dbReference type="GO" id="GO:0098552">
    <property type="term" value="C:side of membrane"/>
    <property type="evidence" value="ECO:0007669"/>
    <property type="project" value="UniProtKB-ARBA"/>
</dbReference>
<evidence type="ECO:0000256" key="1">
    <source>
        <dbReference type="ARBA" id="ARBA00008164"/>
    </source>
</evidence>
<dbReference type="FunFam" id="3.30.479.30:FF:000004">
    <property type="entry name" value="Putative membrane protease family, stomatin"/>
    <property type="match status" value="1"/>
</dbReference>
<dbReference type="PANTHER" id="PTHR10264">
    <property type="entry name" value="BAND 7 PROTEIN-RELATED"/>
    <property type="match status" value="1"/>
</dbReference>
<dbReference type="Gene3D" id="3.30.479.30">
    <property type="entry name" value="Band 7 domain"/>
    <property type="match status" value="1"/>
</dbReference>
<keyword evidence="2" id="KW-1133">Transmembrane helix</keyword>
<feature type="transmembrane region" description="Helical" evidence="2">
    <location>
        <begin position="65"/>
        <end position="83"/>
    </location>
</feature>
<dbReference type="InterPro" id="IPR043202">
    <property type="entry name" value="Band-7_stomatin-like"/>
</dbReference>
<dbReference type="AlphaFoldDB" id="A0A369MBB5"/>
<proteinExistence type="inferred from homology"/>
<sequence>MGEKKSYFDEQDEGSVDDAVIATEAQFDETTTSRTGATALRWVLTLIVFFLFAGMGWLTWSLAPVVVGALASAVLFSCMHVVLEWERSVVLRFGKFNRVAGPGLIFMIPLVEYSAATVDMRMRSTAFKAEHVLTADLVPVNVDAVLFWTVWDAGKACSEVKNYVRLVYWAAQTTLRDVMGAVNIAQLSTRREQIDREVADILERKTNEWGITVVSVEIRDIEIPDDLQESLSAEARAEREYNARIILAEVEKEISEMFVDAARTYGREDAALQLRAMSFVSDSVREKGGLVVIPSALSEAFEGLENIAKKA</sequence>
<dbReference type="InterPro" id="IPR036013">
    <property type="entry name" value="Band_7/SPFH_dom_sf"/>
</dbReference>
<dbReference type="Gene3D" id="6.10.250.2090">
    <property type="match status" value="1"/>
</dbReference>
<reference evidence="4 5" key="1">
    <citation type="journal article" date="2018" name="Elife">
        <title>Discovery and characterization of a prevalent human gut bacterial enzyme sufficient for the inactivation of a family of plant toxins.</title>
        <authorList>
            <person name="Koppel N."/>
            <person name="Bisanz J.E."/>
            <person name="Pandelia M.E."/>
            <person name="Turnbaugh P.J."/>
            <person name="Balskus E.P."/>
        </authorList>
    </citation>
    <scope>NUCLEOTIDE SEQUENCE [LARGE SCALE GENOMIC DNA]</scope>
    <source>
        <strain evidence="4 5">W1 BHI 6</strain>
    </source>
</reference>
<protein>
    <recommendedName>
        <fullName evidence="3">Band 7 domain-containing protein</fullName>
    </recommendedName>
</protein>
<evidence type="ECO:0000256" key="2">
    <source>
        <dbReference type="SAM" id="Phobius"/>
    </source>
</evidence>
<dbReference type="SUPFAM" id="SSF117892">
    <property type="entry name" value="Band 7/SPFH domain"/>
    <property type="match status" value="1"/>
</dbReference>
<dbReference type="GO" id="GO:0005886">
    <property type="term" value="C:plasma membrane"/>
    <property type="evidence" value="ECO:0007669"/>
    <property type="project" value="InterPro"/>
</dbReference>
<keyword evidence="2" id="KW-0812">Transmembrane</keyword>
<dbReference type="RefSeq" id="WP_114534423.1">
    <property type="nucleotide sequence ID" value="NZ_CABHNG010000023.1"/>
</dbReference>
<dbReference type="PRINTS" id="PR00721">
    <property type="entry name" value="STOMATIN"/>
</dbReference>
<keyword evidence="2" id="KW-0472">Membrane</keyword>
<feature type="domain" description="Band 7" evidence="3">
    <location>
        <begin position="77"/>
        <end position="235"/>
    </location>
</feature>
<accession>A0A369MBB5</accession>
<dbReference type="Pfam" id="PF01145">
    <property type="entry name" value="Band_7"/>
    <property type="match status" value="1"/>
</dbReference>
<evidence type="ECO:0000313" key="5">
    <source>
        <dbReference type="Proteomes" id="UP000253970"/>
    </source>
</evidence>
<dbReference type="InterPro" id="IPR001972">
    <property type="entry name" value="Stomatin_HflK_fam"/>
</dbReference>
<comment type="similarity">
    <text evidence="1">Belongs to the band 7/mec-2 family.</text>
</comment>
<evidence type="ECO:0000313" key="4">
    <source>
        <dbReference type="EMBL" id="RDB68213.1"/>
    </source>
</evidence>
<dbReference type="Proteomes" id="UP000253970">
    <property type="component" value="Unassembled WGS sequence"/>
</dbReference>
<dbReference type="InterPro" id="IPR001107">
    <property type="entry name" value="Band_7"/>
</dbReference>
<evidence type="ECO:0000259" key="3">
    <source>
        <dbReference type="SMART" id="SM00244"/>
    </source>
</evidence>